<dbReference type="GO" id="GO:0005737">
    <property type="term" value="C:cytoplasm"/>
    <property type="evidence" value="ECO:0007669"/>
    <property type="project" value="TreeGrafter"/>
</dbReference>
<dbReference type="PANTHER" id="PTHR10344:SF4">
    <property type="entry name" value="UMP-CMP KINASE 2, MITOCHONDRIAL"/>
    <property type="match status" value="1"/>
</dbReference>
<dbReference type="InterPro" id="IPR018094">
    <property type="entry name" value="Thymidylate_kinase"/>
</dbReference>
<accession>A0A1F4PQN7</accession>
<keyword evidence="6 8" id="KW-0067">ATP-binding</keyword>
<evidence type="ECO:0000256" key="4">
    <source>
        <dbReference type="ARBA" id="ARBA00022741"/>
    </source>
</evidence>
<evidence type="ECO:0000256" key="3">
    <source>
        <dbReference type="ARBA" id="ARBA00022727"/>
    </source>
</evidence>
<evidence type="ECO:0000256" key="7">
    <source>
        <dbReference type="ARBA" id="ARBA00048743"/>
    </source>
</evidence>
<dbReference type="CDD" id="cd01672">
    <property type="entry name" value="TMPK"/>
    <property type="match status" value="1"/>
</dbReference>
<dbReference type="Gene3D" id="3.40.50.300">
    <property type="entry name" value="P-loop containing nucleotide triphosphate hydrolases"/>
    <property type="match status" value="1"/>
</dbReference>
<evidence type="ECO:0000256" key="5">
    <source>
        <dbReference type="ARBA" id="ARBA00022777"/>
    </source>
</evidence>
<dbReference type="GO" id="GO:0006233">
    <property type="term" value="P:dTDP biosynthetic process"/>
    <property type="evidence" value="ECO:0007669"/>
    <property type="project" value="InterPro"/>
</dbReference>
<evidence type="ECO:0000256" key="6">
    <source>
        <dbReference type="ARBA" id="ARBA00022840"/>
    </source>
</evidence>
<comment type="similarity">
    <text evidence="1 8">Belongs to the thymidylate kinase family.</text>
</comment>
<evidence type="ECO:0000259" key="9">
    <source>
        <dbReference type="Pfam" id="PF02223"/>
    </source>
</evidence>
<dbReference type="GO" id="GO:0006235">
    <property type="term" value="P:dTTP biosynthetic process"/>
    <property type="evidence" value="ECO:0007669"/>
    <property type="project" value="UniProtKB-UniRule"/>
</dbReference>
<dbReference type="PANTHER" id="PTHR10344">
    <property type="entry name" value="THYMIDYLATE KINASE"/>
    <property type="match status" value="1"/>
</dbReference>
<keyword evidence="5 8" id="KW-0418">Kinase</keyword>
<dbReference type="SUPFAM" id="SSF52540">
    <property type="entry name" value="P-loop containing nucleoside triphosphate hydrolases"/>
    <property type="match status" value="1"/>
</dbReference>
<dbReference type="GO" id="GO:0005524">
    <property type="term" value="F:ATP binding"/>
    <property type="evidence" value="ECO:0007669"/>
    <property type="project" value="UniProtKB-UniRule"/>
</dbReference>
<dbReference type="InterPro" id="IPR039430">
    <property type="entry name" value="Thymidylate_kin-like_dom"/>
</dbReference>
<feature type="domain" description="Thymidylate kinase-like" evidence="9">
    <location>
        <begin position="9"/>
        <end position="189"/>
    </location>
</feature>
<dbReference type="EMBL" id="METE01000004">
    <property type="protein sequence ID" value="OGB85362.1"/>
    <property type="molecule type" value="Genomic_DNA"/>
</dbReference>
<dbReference type="GO" id="GO:0004798">
    <property type="term" value="F:dTMP kinase activity"/>
    <property type="evidence" value="ECO:0007669"/>
    <property type="project" value="UniProtKB-UniRule"/>
</dbReference>
<name>A0A1F4PQN7_UNCK3</name>
<reference evidence="10 11" key="1">
    <citation type="journal article" date="2016" name="Nat. Commun.">
        <title>Thousands of microbial genomes shed light on interconnected biogeochemical processes in an aquifer system.</title>
        <authorList>
            <person name="Anantharaman K."/>
            <person name="Brown C.T."/>
            <person name="Hug L.A."/>
            <person name="Sharon I."/>
            <person name="Castelle C.J."/>
            <person name="Probst A.J."/>
            <person name="Thomas B.C."/>
            <person name="Singh A."/>
            <person name="Wilkins M.J."/>
            <person name="Karaoz U."/>
            <person name="Brodie E.L."/>
            <person name="Williams K.H."/>
            <person name="Hubbard S.S."/>
            <person name="Banfield J.F."/>
        </authorList>
    </citation>
    <scope>NUCLEOTIDE SEQUENCE [LARGE SCALE GENOMIC DNA]</scope>
</reference>
<keyword evidence="3 8" id="KW-0545">Nucleotide biosynthesis</keyword>
<protein>
    <recommendedName>
        <fullName evidence="8">Thymidylate kinase</fullName>
        <ecNumber evidence="8">2.7.4.9</ecNumber>
    </recommendedName>
    <alternativeName>
        <fullName evidence="8">dTMP kinase</fullName>
    </alternativeName>
</protein>
<evidence type="ECO:0000256" key="2">
    <source>
        <dbReference type="ARBA" id="ARBA00022679"/>
    </source>
</evidence>
<comment type="catalytic activity">
    <reaction evidence="7 8">
        <text>dTMP + ATP = dTDP + ADP</text>
        <dbReference type="Rhea" id="RHEA:13517"/>
        <dbReference type="ChEBI" id="CHEBI:30616"/>
        <dbReference type="ChEBI" id="CHEBI:58369"/>
        <dbReference type="ChEBI" id="CHEBI:63528"/>
        <dbReference type="ChEBI" id="CHEBI:456216"/>
        <dbReference type="EC" id="2.7.4.9"/>
    </reaction>
</comment>
<comment type="caution">
    <text evidence="8">Lacks conserved residue(s) required for the propagation of feature annotation.</text>
</comment>
<comment type="caution">
    <text evidence="10">The sequence shown here is derived from an EMBL/GenBank/DDBJ whole genome shotgun (WGS) entry which is preliminary data.</text>
</comment>
<dbReference type="Pfam" id="PF02223">
    <property type="entry name" value="Thymidylate_kin"/>
    <property type="match status" value="1"/>
</dbReference>
<dbReference type="HAMAP" id="MF_00165">
    <property type="entry name" value="Thymidylate_kinase"/>
    <property type="match status" value="1"/>
</dbReference>
<dbReference type="STRING" id="1798539.A2994_01895"/>
<evidence type="ECO:0000313" key="10">
    <source>
        <dbReference type="EMBL" id="OGB85362.1"/>
    </source>
</evidence>
<organism evidence="10 11">
    <name type="scientific">candidate division Kazan bacterium RIFCSPLOWO2_01_FULL_48_13</name>
    <dbReference type="NCBI Taxonomy" id="1798539"/>
    <lineage>
        <taxon>Bacteria</taxon>
        <taxon>Bacteria division Kazan-3B-28</taxon>
    </lineage>
</organism>
<comment type="function">
    <text evidence="8">Phosphorylation of dTMP to form dTDP in both de novo and salvage pathways of dTTP synthesis.</text>
</comment>
<proteinExistence type="inferred from homology"/>
<keyword evidence="4 8" id="KW-0547">Nucleotide-binding</keyword>
<dbReference type="Proteomes" id="UP000179010">
    <property type="component" value="Unassembled WGS sequence"/>
</dbReference>
<dbReference type="GO" id="GO:0006227">
    <property type="term" value="P:dUDP biosynthetic process"/>
    <property type="evidence" value="ECO:0007669"/>
    <property type="project" value="TreeGrafter"/>
</dbReference>
<dbReference type="NCBIfam" id="TIGR00041">
    <property type="entry name" value="DTMP_kinase"/>
    <property type="match status" value="1"/>
</dbReference>
<gene>
    <name evidence="8" type="primary">tmk</name>
    <name evidence="10" type="ORF">A2994_01895</name>
</gene>
<evidence type="ECO:0000256" key="8">
    <source>
        <dbReference type="HAMAP-Rule" id="MF_00165"/>
    </source>
</evidence>
<evidence type="ECO:0000313" key="11">
    <source>
        <dbReference type="Proteomes" id="UP000179010"/>
    </source>
</evidence>
<evidence type="ECO:0000256" key="1">
    <source>
        <dbReference type="ARBA" id="ARBA00009776"/>
    </source>
</evidence>
<dbReference type="AlphaFoldDB" id="A0A1F4PQN7"/>
<dbReference type="EC" id="2.7.4.9" evidence="8"/>
<sequence length="198" mass="22420">MKNNRFIVFEGIDGSGHTTQAKLLADYLAEHNASVWLTNEPTLFTEAGRNIKATLRGELPMPSDPLEFQKLYVEDRRIHVEEIKQHLAGSEWVICDRYVPSTVAYGSGSGADYQTLLELNQQFPVPDTTFFLDVNPTVAVERVKGRGEAREFFEYEEKLSSIRQNYLRLMENYPHMKLINGEQGIADIAAQARAILGI</sequence>
<keyword evidence="2 8" id="KW-0808">Transferase</keyword>
<dbReference type="InterPro" id="IPR027417">
    <property type="entry name" value="P-loop_NTPase"/>
</dbReference>